<feature type="domain" description="ABC transmembrane type-1" evidence="7">
    <location>
        <begin position="655"/>
        <end position="835"/>
    </location>
</feature>
<dbReference type="PANTHER" id="PTHR24222:SF76">
    <property type="entry name" value="MYCOBACTIN IMPORT ATP-BINDING_PERMEASE PROTEIN IRTB"/>
    <property type="match status" value="1"/>
</dbReference>
<dbReference type="PROSITE" id="PS50929">
    <property type="entry name" value="ABC_TM1F"/>
    <property type="match status" value="1"/>
</dbReference>
<dbReference type="GO" id="GO:0140359">
    <property type="term" value="F:ABC-type transporter activity"/>
    <property type="evidence" value="ECO:0007669"/>
    <property type="project" value="InterPro"/>
</dbReference>
<dbReference type="eggNOG" id="KOG0055">
    <property type="taxonomic scope" value="Eukaryota"/>
</dbReference>
<feature type="region of interest" description="Disordered" evidence="5">
    <location>
        <begin position="1151"/>
        <end position="1170"/>
    </location>
</feature>
<proteinExistence type="predicted"/>
<comment type="subcellular location">
    <subcellularLocation>
        <location evidence="1">Membrane</location>
        <topology evidence="1">Multi-pass membrane protein</topology>
    </subcellularLocation>
</comment>
<evidence type="ECO:0000256" key="1">
    <source>
        <dbReference type="ARBA" id="ARBA00004141"/>
    </source>
</evidence>
<dbReference type="Proteomes" id="UP000001593">
    <property type="component" value="Unassembled WGS sequence"/>
</dbReference>
<protein>
    <recommendedName>
        <fullName evidence="7">ABC transmembrane type-1 domain-containing protein</fullName>
    </recommendedName>
</protein>
<keyword evidence="4 6" id="KW-0472">Membrane</keyword>
<dbReference type="InterPro" id="IPR039421">
    <property type="entry name" value="Type_1_exporter"/>
</dbReference>
<dbReference type="GO" id="GO:0055085">
    <property type="term" value="P:transmembrane transport"/>
    <property type="evidence" value="ECO:0000318"/>
    <property type="project" value="GO_Central"/>
</dbReference>
<gene>
    <name evidence="8" type="ORF">NEMVEDRAFT_v1g211827</name>
</gene>
<dbReference type="STRING" id="45351.A7SG94"/>
<evidence type="ECO:0000259" key="7">
    <source>
        <dbReference type="PROSITE" id="PS50929"/>
    </source>
</evidence>
<feature type="transmembrane region" description="Helical" evidence="6">
    <location>
        <begin position="20"/>
        <end position="43"/>
    </location>
</feature>
<feature type="region of interest" description="Disordered" evidence="5">
    <location>
        <begin position="276"/>
        <end position="316"/>
    </location>
</feature>
<keyword evidence="9" id="KW-1185">Reference proteome</keyword>
<dbReference type="GO" id="GO:0016020">
    <property type="term" value="C:membrane"/>
    <property type="evidence" value="ECO:0000318"/>
    <property type="project" value="GO_Central"/>
</dbReference>
<accession>A7SG94</accession>
<feature type="transmembrane region" description="Helical" evidence="6">
    <location>
        <begin position="1016"/>
        <end position="1039"/>
    </location>
</feature>
<dbReference type="PANTHER" id="PTHR24222">
    <property type="entry name" value="ABC TRANSPORTER B FAMILY"/>
    <property type="match status" value="1"/>
</dbReference>
<evidence type="ECO:0000256" key="4">
    <source>
        <dbReference type="ARBA" id="ARBA00023136"/>
    </source>
</evidence>
<reference evidence="8 9" key="1">
    <citation type="journal article" date="2007" name="Science">
        <title>Sea anemone genome reveals ancestral eumetazoan gene repertoire and genomic organization.</title>
        <authorList>
            <person name="Putnam N.H."/>
            <person name="Srivastava M."/>
            <person name="Hellsten U."/>
            <person name="Dirks B."/>
            <person name="Chapman J."/>
            <person name="Salamov A."/>
            <person name="Terry A."/>
            <person name="Shapiro H."/>
            <person name="Lindquist E."/>
            <person name="Kapitonov V.V."/>
            <person name="Jurka J."/>
            <person name="Genikhovich G."/>
            <person name="Grigoriev I.V."/>
            <person name="Lucas S.M."/>
            <person name="Steele R.E."/>
            <person name="Finnerty J.R."/>
            <person name="Technau U."/>
            <person name="Martindale M.Q."/>
            <person name="Rokhsar D.S."/>
        </authorList>
    </citation>
    <scope>NUCLEOTIDE SEQUENCE [LARGE SCALE GENOMIC DNA]</scope>
    <source>
        <strain evidence="9">CH2 X CH6</strain>
    </source>
</reference>
<feature type="transmembrane region" description="Helical" evidence="6">
    <location>
        <begin position="771"/>
        <end position="792"/>
    </location>
</feature>
<organism evidence="8 9">
    <name type="scientific">Nematostella vectensis</name>
    <name type="common">Starlet sea anemone</name>
    <dbReference type="NCBI Taxonomy" id="45351"/>
    <lineage>
        <taxon>Eukaryota</taxon>
        <taxon>Metazoa</taxon>
        <taxon>Cnidaria</taxon>
        <taxon>Anthozoa</taxon>
        <taxon>Hexacorallia</taxon>
        <taxon>Actiniaria</taxon>
        <taxon>Edwardsiidae</taxon>
        <taxon>Nematostella</taxon>
    </lineage>
</organism>
<keyword evidence="3 6" id="KW-1133">Transmembrane helix</keyword>
<feature type="compositionally biased region" description="Polar residues" evidence="5">
    <location>
        <begin position="1151"/>
        <end position="1164"/>
    </location>
</feature>
<keyword evidence="2 6" id="KW-0812">Transmembrane</keyword>
<evidence type="ECO:0000313" key="9">
    <source>
        <dbReference type="Proteomes" id="UP000001593"/>
    </source>
</evidence>
<dbReference type="SUPFAM" id="SSF90123">
    <property type="entry name" value="ABC transporter transmembrane region"/>
    <property type="match status" value="2"/>
</dbReference>
<feature type="transmembrane region" description="Helical" evidence="6">
    <location>
        <begin position="804"/>
        <end position="827"/>
    </location>
</feature>
<evidence type="ECO:0000313" key="8">
    <source>
        <dbReference type="EMBL" id="EDO37295.1"/>
    </source>
</evidence>
<feature type="transmembrane region" description="Helical" evidence="6">
    <location>
        <begin position="930"/>
        <end position="950"/>
    </location>
</feature>
<dbReference type="AlphaFoldDB" id="A7SG94"/>
<dbReference type="GO" id="GO:0042626">
    <property type="term" value="F:ATPase-coupled transmembrane transporter activity"/>
    <property type="evidence" value="ECO:0000318"/>
    <property type="project" value="GO_Central"/>
</dbReference>
<evidence type="ECO:0000256" key="3">
    <source>
        <dbReference type="ARBA" id="ARBA00022989"/>
    </source>
</evidence>
<evidence type="ECO:0000256" key="6">
    <source>
        <dbReference type="SAM" id="Phobius"/>
    </source>
</evidence>
<sequence>MFARARSVSRSVLSDALTQILILCGTLFAIANGLIPTLAVLIYSNLADEFLQPNATLDCTADQTIQLQVPLGSSANYILLLDLTSKEVLKAMVGGIALGFQVINQSVVFLGNGQELLMAEKLLKSADKSQKLLDGNNPGTFLKETKPAITKPVRYKNDALLIEIEDIEVSPHQGDITGSAFNHKKSVEDEAKTGQQIAQLRGDWGRVWWSDRLVNHLARDGRGQKVDQEYRSRIEGQVLRSRIQDLVPRSRIPGRAPRSRIQGQVLRSRIQGQVLRSRMQSKVPRSRIQGQVPRSRMQGQVPRSRMQGQQVDREPNASVETYAARKVDVSSVVRVGHSMRMNILLQSVVWRDIMTDDSAKISVTKLVSSSHIKSALIPHSSAHDFIKPISILKGKVADKVTTALNASTDHTLATNTLNSSLHVTQPNVTYAGDATESNVTSHNVTHLNITDTSNATQANVTNHNVTHLNITDTSNATQANVTNHNVKQPNITDAGNATKANVISHNVKQPNITDAGNATQANVTSHNVKQPNITDAGNATQANVTSRNVTQLTSRMRVTQLKPMLQVTVSRNRTSPMRSNSTSSIRVNRTDLIAIIKIGASGNYTINTLPHLFYKKELGEMTLVLRSRSCKDGASRMRDDVNGLLLQDGLNLKNSKNVDGLSGGLGGEIAFVIQSVTSCGSGFIVSLIQDWKLTLIMMAAAPALTIIGGVVVKVQSYAKKQKEAFLQQVLPLTGQGLTNITNTVTGLATQFIETDGLGHKHTNKLDRLRNLVISFGSGLGTMVLFTFLGLGFSYSTTLLSSGQISPASLLTVFMAVIGGGMHMAGAMDQIQDISSMMQSLTKLTGQTPKIGEGKCEASPHAEANIKEEETQISNEFKSLCGDKPVIGSIDDLRLLKTTKEYSSLVTPVASEKVINIEKHMTDPDLVSSKGPFFTSMIVLLGSMVAFGGTLEKYISTLLTENYDKRLKEMILAKTLEGDNASARAFYEMESSIKAVTEKSLAKSLGPQVQSCVSMALTFYVALSAGWKMTLVALTGYPIIHIARSVQQNQSKKIMEPAVKSQIDGDTTWSSITSLLPADLESTASRRYNQALKGILGSSLAFAVANSMVFVVYALSLEYGSSLVQSGEMTPIEVLSVLMTILFGSNANNGSLGPSHAQASSTNTDQQREMSVSLGVNEISRAARLP</sequence>
<dbReference type="InParanoid" id="A7SG94"/>
<dbReference type="InterPro" id="IPR036640">
    <property type="entry name" value="ABC1_TM_sf"/>
</dbReference>
<dbReference type="Gene3D" id="1.20.1560.10">
    <property type="entry name" value="ABC transporter type 1, transmembrane domain"/>
    <property type="match status" value="2"/>
</dbReference>
<dbReference type="EMBL" id="DS469650">
    <property type="protein sequence ID" value="EDO37295.1"/>
    <property type="molecule type" value="Genomic_DNA"/>
</dbReference>
<evidence type="ECO:0000256" key="2">
    <source>
        <dbReference type="ARBA" id="ARBA00022692"/>
    </source>
</evidence>
<dbReference type="HOGENOM" id="CLU_272527_0_0_1"/>
<dbReference type="GO" id="GO:0005524">
    <property type="term" value="F:ATP binding"/>
    <property type="evidence" value="ECO:0007669"/>
    <property type="project" value="InterPro"/>
</dbReference>
<name>A7SG94_NEMVE</name>
<dbReference type="Pfam" id="PF00664">
    <property type="entry name" value="ABC_membrane"/>
    <property type="match status" value="1"/>
</dbReference>
<feature type="transmembrane region" description="Helical" evidence="6">
    <location>
        <begin position="691"/>
        <end position="712"/>
    </location>
</feature>
<dbReference type="InterPro" id="IPR011527">
    <property type="entry name" value="ABC1_TM_dom"/>
</dbReference>
<evidence type="ECO:0000256" key="5">
    <source>
        <dbReference type="SAM" id="MobiDB-lite"/>
    </source>
</evidence>
<feature type="transmembrane region" description="Helical" evidence="6">
    <location>
        <begin position="1094"/>
        <end position="1114"/>
    </location>
</feature>